<proteinExistence type="predicted"/>
<feature type="domain" description="DUF6533" evidence="2">
    <location>
        <begin position="8"/>
        <end position="48"/>
    </location>
</feature>
<evidence type="ECO:0000313" key="4">
    <source>
        <dbReference type="Proteomes" id="UP000313359"/>
    </source>
</evidence>
<dbReference type="InterPro" id="IPR045340">
    <property type="entry name" value="DUF6533"/>
</dbReference>
<name>A0A5C2RQX2_9APHY</name>
<gene>
    <name evidence="3" type="ORF">L227DRAFT_513167</name>
</gene>
<feature type="transmembrane region" description="Helical" evidence="1">
    <location>
        <begin position="120"/>
        <end position="138"/>
    </location>
</feature>
<evidence type="ECO:0000313" key="3">
    <source>
        <dbReference type="EMBL" id="RPD53551.1"/>
    </source>
</evidence>
<dbReference type="EMBL" id="ML122320">
    <property type="protein sequence ID" value="RPD53551.1"/>
    <property type="molecule type" value="Genomic_DNA"/>
</dbReference>
<evidence type="ECO:0000256" key="1">
    <source>
        <dbReference type="SAM" id="Phobius"/>
    </source>
</evidence>
<accession>A0A5C2RQX2</accession>
<protein>
    <recommendedName>
        <fullName evidence="2">DUF6533 domain-containing protein</fullName>
    </recommendedName>
</protein>
<feature type="non-terminal residue" evidence="3">
    <location>
        <position position="1"/>
    </location>
</feature>
<evidence type="ECO:0000259" key="2">
    <source>
        <dbReference type="Pfam" id="PF20151"/>
    </source>
</evidence>
<dbReference type="Proteomes" id="UP000313359">
    <property type="component" value="Unassembled WGS sequence"/>
</dbReference>
<keyword evidence="4" id="KW-1185">Reference proteome</keyword>
<sequence>NSGSSSICLALLCSEYLAHFTQEVVLFWTSEITGASVLFLSNRYLPLLSTITQMVALVPMSRQVCRWLSFSSLRTYALCSRHRLAVATIVFLLSSVPIGINFSRYRWLSSTTVPVLHFTIASRVSLIAADLVVLVVTWRATYYGTGLRAIQPHCRPSFSHILLRDGEHSLSQVLLTLNILHLLFTLLSISSESLVPVSYITIFTEPITAILISRFIINLQEVNRGIDHSQAESSALATASQSTIDFAKVVGPLGSSLGLSDDRTETDVGGVENERAPGMVIETVSRM</sequence>
<dbReference type="Pfam" id="PF20151">
    <property type="entry name" value="DUF6533"/>
    <property type="match status" value="1"/>
</dbReference>
<keyword evidence="1" id="KW-0812">Transmembrane</keyword>
<keyword evidence="1" id="KW-1133">Transmembrane helix</keyword>
<organism evidence="3 4">
    <name type="scientific">Lentinus tigrinus ALCF2SS1-6</name>
    <dbReference type="NCBI Taxonomy" id="1328759"/>
    <lineage>
        <taxon>Eukaryota</taxon>
        <taxon>Fungi</taxon>
        <taxon>Dikarya</taxon>
        <taxon>Basidiomycota</taxon>
        <taxon>Agaricomycotina</taxon>
        <taxon>Agaricomycetes</taxon>
        <taxon>Polyporales</taxon>
        <taxon>Polyporaceae</taxon>
        <taxon>Lentinus</taxon>
    </lineage>
</organism>
<dbReference type="AlphaFoldDB" id="A0A5C2RQX2"/>
<keyword evidence="1" id="KW-0472">Membrane</keyword>
<dbReference type="OrthoDB" id="2755049at2759"/>
<feature type="transmembrane region" description="Helical" evidence="1">
    <location>
        <begin position="82"/>
        <end position="100"/>
    </location>
</feature>
<reference evidence="3" key="1">
    <citation type="journal article" date="2018" name="Genome Biol. Evol.">
        <title>Genomics and development of Lentinus tigrinus, a white-rot wood-decaying mushroom with dimorphic fruiting bodies.</title>
        <authorList>
            <person name="Wu B."/>
            <person name="Xu Z."/>
            <person name="Knudson A."/>
            <person name="Carlson A."/>
            <person name="Chen N."/>
            <person name="Kovaka S."/>
            <person name="LaButti K."/>
            <person name="Lipzen A."/>
            <person name="Pennachio C."/>
            <person name="Riley R."/>
            <person name="Schakwitz W."/>
            <person name="Umezawa K."/>
            <person name="Ohm R.A."/>
            <person name="Grigoriev I.V."/>
            <person name="Nagy L.G."/>
            <person name="Gibbons J."/>
            <person name="Hibbett D."/>
        </authorList>
    </citation>
    <scope>NUCLEOTIDE SEQUENCE [LARGE SCALE GENOMIC DNA]</scope>
    <source>
        <strain evidence="3">ALCF2SS1-6</strain>
    </source>
</reference>